<keyword evidence="1" id="KW-0732">Signal</keyword>
<organism evidence="2 3">
    <name type="scientific">Apiospora arundinis</name>
    <dbReference type="NCBI Taxonomy" id="335852"/>
    <lineage>
        <taxon>Eukaryota</taxon>
        <taxon>Fungi</taxon>
        <taxon>Dikarya</taxon>
        <taxon>Ascomycota</taxon>
        <taxon>Pezizomycotina</taxon>
        <taxon>Sordariomycetes</taxon>
        <taxon>Xylariomycetidae</taxon>
        <taxon>Amphisphaeriales</taxon>
        <taxon>Apiosporaceae</taxon>
        <taxon>Apiospora</taxon>
    </lineage>
</organism>
<comment type="caution">
    <text evidence="2">The sequence shown here is derived from an EMBL/GenBank/DDBJ whole genome shotgun (WGS) entry which is preliminary data.</text>
</comment>
<keyword evidence="3" id="KW-1185">Reference proteome</keyword>
<evidence type="ECO:0000313" key="3">
    <source>
        <dbReference type="Proteomes" id="UP001390339"/>
    </source>
</evidence>
<evidence type="ECO:0000256" key="1">
    <source>
        <dbReference type="SAM" id="SignalP"/>
    </source>
</evidence>
<evidence type="ECO:0000313" key="2">
    <source>
        <dbReference type="EMBL" id="KAK8873012.1"/>
    </source>
</evidence>
<accession>A0ABR2J5F3</accession>
<dbReference type="EMBL" id="JAPCWZ010000003">
    <property type="protein sequence ID" value="KAK8873012.1"/>
    <property type="molecule type" value="Genomic_DNA"/>
</dbReference>
<proteinExistence type="predicted"/>
<protein>
    <submittedName>
        <fullName evidence="2">Uncharacterized protein</fullName>
    </submittedName>
</protein>
<sequence length="244" mass="26207">MASKLSFIINSIALCAALKCSTIPPGDDRAIYRILPSLREGNALDLDIGAQGQLLHGHAATGGLVDHPLCVLLVHGGKVGHVADEDVNLNDLLQGRASGGQNSLQVLEAEGRLLAHGSLEHFTRGIQVDLAGAVDGRGSLDGVGLHREGPEAVTWVISAIVRLGVSDGRKMVAFLEIWKREEERLRDGDKMDRTGVARRLSDIVLEVEKEESGVFFIEFTRWLESEGGGGMVAKLRISDVCSWG</sequence>
<name>A0ABR2J5F3_9PEZI</name>
<feature type="chain" id="PRO_5047168127" evidence="1">
    <location>
        <begin position="18"/>
        <end position="244"/>
    </location>
</feature>
<feature type="signal peptide" evidence="1">
    <location>
        <begin position="1"/>
        <end position="17"/>
    </location>
</feature>
<gene>
    <name evidence="2" type="ORF">PGQ11_003526</name>
</gene>
<dbReference type="Proteomes" id="UP001390339">
    <property type="component" value="Unassembled WGS sequence"/>
</dbReference>
<reference evidence="2 3" key="1">
    <citation type="journal article" date="2024" name="IMA Fungus">
        <title>Apiospora arundinis, a panoply of carbohydrate-active enzymes and secondary metabolites.</title>
        <authorList>
            <person name="Sorensen T."/>
            <person name="Petersen C."/>
            <person name="Muurmann A.T."/>
            <person name="Christiansen J.V."/>
            <person name="Brundto M.L."/>
            <person name="Overgaard C.K."/>
            <person name="Boysen A.T."/>
            <person name="Wollenberg R.D."/>
            <person name="Larsen T.O."/>
            <person name="Sorensen J.L."/>
            <person name="Nielsen K.L."/>
            <person name="Sondergaard T.E."/>
        </authorList>
    </citation>
    <scope>NUCLEOTIDE SEQUENCE [LARGE SCALE GENOMIC DNA]</scope>
    <source>
        <strain evidence="2 3">AAU 773</strain>
    </source>
</reference>